<evidence type="ECO:0000256" key="1">
    <source>
        <dbReference type="SAM" id="MobiDB-lite"/>
    </source>
</evidence>
<dbReference type="AlphaFoldDB" id="A0A1E5RIV8"/>
<dbReference type="VEuPathDB" id="FungiDB:AWRI3580_g2563"/>
<proteinExistence type="predicted"/>
<feature type="compositionally biased region" description="Basic residues" evidence="1">
    <location>
        <begin position="10"/>
        <end position="24"/>
    </location>
</feature>
<evidence type="ECO:0000313" key="3">
    <source>
        <dbReference type="Proteomes" id="UP000095358"/>
    </source>
</evidence>
<protein>
    <submittedName>
        <fullName evidence="2">Uncharacterized protein</fullName>
    </submittedName>
</protein>
<evidence type="ECO:0000313" key="2">
    <source>
        <dbReference type="EMBL" id="OEJ86805.1"/>
    </source>
</evidence>
<sequence length="397" mass="46045">MNKESVQQKSKNRRRSSVNKKPKLQKPNGIADPDKPLVKKHVPKWNSSSSSFLSLLSTNNSFIEKKKNTTKRNKVYNDNPDSNSDNSQYSLHAFDIGTIKTTFKTNEKNILRMKKTGNTYSKNALKHKENGIINKSMLFKKTYNDFSGDVITYNYLIHKKTFKKFQGKRNEQGFWWPTNNPCDVRIIYEVKKGLVVQPIKLYYVFEDEDGETKELDFKSCEQKHTSIFFLNRIFQSDVDLLKKMVDSLCKEALFILQKCLISIIKGWNVFLICDLNFISRCVSIFYNAQGFKVYYINRPIVRVYGMQSKLECKNCQGYATKVIQNDSIMDVESDIQNISLSNQNSQDDVSSEASTDSETSMIMDELINNDTRVIRDNTNENFDPKQMALDFFSRLSN</sequence>
<dbReference type="OrthoDB" id="10372484at2759"/>
<gene>
    <name evidence="2" type="ORF">AWRI3580_g2563</name>
</gene>
<name>A0A1E5RIV8_HANUV</name>
<keyword evidence="3" id="KW-1185">Reference proteome</keyword>
<reference evidence="3" key="1">
    <citation type="journal article" date="2016" name="Genome Announc.">
        <title>Genome sequences of three species of Hanseniaspora isolated from spontaneous wine fermentations.</title>
        <authorList>
            <person name="Sternes P.R."/>
            <person name="Lee D."/>
            <person name="Kutyna D.R."/>
            <person name="Borneman A.R."/>
        </authorList>
    </citation>
    <scope>NUCLEOTIDE SEQUENCE [LARGE SCALE GENOMIC DNA]</scope>
    <source>
        <strain evidence="3">AWRI3580</strain>
    </source>
</reference>
<organism evidence="2 3">
    <name type="scientific">Hanseniaspora uvarum</name>
    <name type="common">Yeast</name>
    <name type="synonym">Kloeckera apiculata</name>
    <dbReference type="NCBI Taxonomy" id="29833"/>
    <lineage>
        <taxon>Eukaryota</taxon>
        <taxon>Fungi</taxon>
        <taxon>Dikarya</taxon>
        <taxon>Ascomycota</taxon>
        <taxon>Saccharomycotina</taxon>
        <taxon>Saccharomycetes</taxon>
        <taxon>Saccharomycodales</taxon>
        <taxon>Saccharomycodaceae</taxon>
        <taxon>Hanseniaspora</taxon>
    </lineage>
</organism>
<dbReference type="EMBL" id="LPNN01000005">
    <property type="protein sequence ID" value="OEJ86805.1"/>
    <property type="molecule type" value="Genomic_DNA"/>
</dbReference>
<accession>A0A1E5RIV8</accession>
<comment type="caution">
    <text evidence="2">The sequence shown here is derived from an EMBL/GenBank/DDBJ whole genome shotgun (WGS) entry which is preliminary data.</text>
</comment>
<dbReference type="Proteomes" id="UP000095358">
    <property type="component" value="Unassembled WGS sequence"/>
</dbReference>
<feature type="region of interest" description="Disordered" evidence="1">
    <location>
        <begin position="1"/>
        <end position="49"/>
    </location>
</feature>